<comment type="subcellular location">
    <subcellularLocation>
        <location evidence="1">Cell membrane</location>
        <topology evidence="1">Multi-pass membrane protein</topology>
    </subcellularLocation>
</comment>
<evidence type="ECO:0000313" key="8">
    <source>
        <dbReference type="EMBL" id="MCW7752788.1"/>
    </source>
</evidence>
<name>A0ABT3N5Q0_9BACT</name>
<dbReference type="InterPro" id="IPR051449">
    <property type="entry name" value="ABC-2_transporter_component"/>
</dbReference>
<feature type="transmembrane region" description="Helical" evidence="6">
    <location>
        <begin position="307"/>
        <end position="333"/>
    </location>
</feature>
<feature type="transmembrane region" description="Helical" evidence="6">
    <location>
        <begin position="274"/>
        <end position="295"/>
    </location>
</feature>
<evidence type="ECO:0000256" key="1">
    <source>
        <dbReference type="ARBA" id="ARBA00004651"/>
    </source>
</evidence>
<comment type="caution">
    <text evidence="8">The sequence shown here is derived from an EMBL/GenBank/DDBJ whole genome shotgun (WGS) entry which is preliminary data.</text>
</comment>
<reference evidence="8 9" key="1">
    <citation type="submission" date="2022-11" db="EMBL/GenBank/DDBJ databases">
        <title>Desulfobotulus tamanensis H1 sp. nov. - anaerobic, alkaliphilic, sulphate reducing bacterium isolated from terrestrial mud volcano.</title>
        <authorList>
            <person name="Frolova A."/>
            <person name="Merkel A.Y."/>
            <person name="Slobodkin A.I."/>
        </authorList>
    </citation>
    <scope>NUCLEOTIDE SEQUENCE [LARGE SCALE GENOMIC DNA]</scope>
    <source>
        <strain evidence="8 9">H1</strain>
    </source>
</reference>
<feature type="transmembrane region" description="Helical" evidence="6">
    <location>
        <begin position="26"/>
        <end position="46"/>
    </location>
</feature>
<dbReference type="Gene3D" id="3.40.1710.10">
    <property type="entry name" value="abc type-2 transporter like domain"/>
    <property type="match status" value="1"/>
</dbReference>
<keyword evidence="9" id="KW-1185">Reference proteome</keyword>
<evidence type="ECO:0000256" key="3">
    <source>
        <dbReference type="ARBA" id="ARBA00022692"/>
    </source>
</evidence>
<evidence type="ECO:0000256" key="2">
    <source>
        <dbReference type="ARBA" id="ARBA00022475"/>
    </source>
</evidence>
<evidence type="ECO:0000256" key="4">
    <source>
        <dbReference type="ARBA" id="ARBA00022989"/>
    </source>
</evidence>
<accession>A0ABT3N5Q0</accession>
<feature type="transmembrane region" description="Helical" evidence="6">
    <location>
        <begin position="360"/>
        <end position="381"/>
    </location>
</feature>
<dbReference type="EMBL" id="JAPFPW010000002">
    <property type="protein sequence ID" value="MCW7752788.1"/>
    <property type="molecule type" value="Genomic_DNA"/>
</dbReference>
<feature type="domain" description="ABC-2 type transporter transmembrane" evidence="7">
    <location>
        <begin position="27"/>
        <end position="374"/>
    </location>
</feature>
<gene>
    <name evidence="8" type="ORF">OOT00_02165</name>
</gene>
<feature type="transmembrane region" description="Helical" evidence="6">
    <location>
        <begin position="189"/>
        <end position="214"/>
    </location>
</feature>
<evidence type="ECO:0000256" key="6">
    <source>
        <dbReference type="SAM" id="Phobius"/>
    </source>
</evidence>
<dbReference type="PANTHER" id="PTHR30294">
    <property type="entry name" value="MEMBRANE COMPONENT OF ABC TRANSPORTER YHHJ-RELATED"/>
    <property type="match status" value="1"/>
</dbReference>
<dbReference type="RefSeq" id="WP_265423651.1">
    <property type="nucleotide sequence ID" value="NZ_JAPFPW010000002.1"/>
</dbReference>
<evidence type="ECO:0000259" key="7">
    <source>
        <dbReference type="Pfam" id="PF12698"/>
    </source>
</evidence>
<keyword evidence="4 6" id="KW-1133">Transmembrane helix</keyword>
<dbReference type="Proteomes" id="UP001209681">
    <property type="component" value="Unassembled WGS sequence"/>
</dbReference>
<dbReference type="InterPro" id="IPR013525">
    <property type="entry name" value="ABC2_TM"/>
</dbReference>
<proteinExistence type="predicted"/>
<dbReference type="Pfam" id="PF12698">
    <property type="entry name" value="ABC2_membrane_3"/>
    <property type="match status" value="1"/>
</dbReference>
<dbReference type="PANTHER" id="PTHR30294:SF47">
    <property type="entry name" value="INNER MEMBRANE TRANSPORT PERMEASE YHHJ"/>
    <property type="match status" value="1"/>
</dbReference>
<evidence type="ECO:0000313" key="9">
    <source>
        <dbReference type="Proteomes" id="UP001209681"/>
    </source>
</evidence>
<protein>
    <submittedName>
        <fullName evidence="8">ABC transporter permease</fullName>
    </submittedName>
</protein>
<evidence type="ECO:0000256" key="5">
    <source>
        <dbReference type="ARBA" id="ARBA00023136"/>
    </source>
</evidence>
<keyword evidence="3 6" id="KW-0812">Transmembrane</keyword>
<sequence>MKSSLPRTGFLAVMFREIGRIARNRLLIMVLFILPPLAFLFIAWFFSEGVLRNLPMVVLDQDHSALSREITRAMDASPGIRIDHVVNHVEEGREALLSGEAYGFLILPKNMEKDIWQGLAPRTILYVNNTYMISASMIMKDATMVMQSLSADRQIRQQMFHGAMSEAAMAQASPIRVDVHVPFNPYANYFYFLAATLLPTLLHMFVITSAIYAFGSELAHSTASQWLKTAGGRPWIAITAKMAPYTLVFCLWGLLMNASLFRIGVPMEGNAPFIRMGTSSMILAYQCIALFLVALCANLRLALNLAAFYASTAFAFVGVTFPAMGMPTIARIWGDLLPLTHYLRLFVDQTLRGAPVEASMDAFGCLWLFILLAGGTGFFLMPRRMIDPDCWGRT</sequence>
<keyword evidence="2" id="KW-1003">Cell membrane</keyword>
<feature type="transmembrane region" description="Helical" evidence="6">
    <location>
        <begin position="235"/>
        <end position="254"/>
    </location>
</feature>
<organism evidence="8 9">
    <name type="scientific">Desulfobotulus pelophilus</name>
    <dbReference type="NCBI Taxonomy" id="2823377"/>
    <lineage>
        <taxon>Bacteria</taxon>
        <taxon>Pseudomonadati</taxon>
        <taxon>Thermodesulfobacteriota</taxon>
        <taxon>Desulfobacteria</taxon>
        <taxon>Desulfobacterales</taxon>
        <taxon>Desulfobacteraceae</taxon>
        <taxon>Desulfobotulus</taxon>
    </lineage>
</organism>
<keyword evidence="5 6" id="KW-0472">Membrane</keyword>